<dbReference type="EMBL" id="BOOZ01000014">
    <property type="protein sequence ID" value="GIJ09569.1"/>
    <property type="molecule type" value="Genomic_DNA"/>
</dbReference>
<evidence type="ECO:0000256" key="2">
    <source>
        <dbReference type="SAM" id="Phobius"/>
    </source>
</evidence>
<feature type="transmembrane region" description="Helical" evidence="2">
    <location>
        <begin position="164"/>
        <end position="186"/>
    </location>
</feature>
<feature type="transmembrane region" description="Helical" evidence="2">
    <location>
        <begin position="376"/>
        <end position="394"/>
    </location>
</feature>
<dbReference type="Proteomes" id="UP000647017">
    <property type="component" value="Unassembled WGS sequence"/>
</dbReference>
<keyword evidence="2" id="KW-0472">Membrane</keyword>
<accession>A0ABQ4HV83</accession>
<feature type="transmembrane region" description="Helical" evidence="2">
    <location>
        <begin position="135"/>
        <end position="152"/>
    </location>
</feature>
<evidence type="ECO:0000313" key="3">
    <source>
        <dbReference type="EMBL" id="GIJ09569.1"/>
    </source>
</evidence>
<gene>
    <name evidence="3" type="ORF">Van01_27830</name>
</gene>
<evidence type="ECO:0000256" key="1">
    <source>
        <dbReference type="SAM" id="MobiDB-lite"/>
    </source>
</evidence>
<keyword evidence="4" id="KW-1185">Reference proteome</keyword>
<keyword evidence="2" id="KW-0812">Transmembrane</keyword>
<feature type="transmembrane region" description="Helical" evidence="2">
    <location>
        <begin position="42"/>
        <end position="61"/>
    </location>
</feature>
<name>A0ABQ4HV83_9ACTN</name>
<evidence type="ECO:0008006" key="5">
    <source>
        <dbReference type="Google" id="ProtNLM"/>
    </source>
</evidence>
<feature type="region of interest" description="Disordered" evidence="1">
    <location>
        <begin position="434"/>
        <end position="481"/>
    </location>
</feature>
<reference evidence="3 4" key="1">
    <citation type="submission" date="2021-01" db="EMBL/GenBank/DDBJ databases">
        <title>Whole genome shotgun sequence of Verrucosispora andamanensis NBRC 109075.</title>
        <authorList>
            <person name="Komaki H."/>
            <person name="Tamura T."/>
        </authorList>
    </citation>
    <scope>NUCLEOTIDE SEQUENCE [LARGE SCALE GENOMIC DNA]</scope>
    <source>
        <strain evidence="3 4">NBRC 109075</strain>
    </source>
</reference>
<feature type="transmembrane region" description="Helical" evidence="2">
    <location>
        <begin position="73"/>
        <end position="98"/>
    </location>
</feature>
<proteinExistence type="predicted"/>
<sequence>MFEIRPGKGKRGPLFSDVGEADIRPPARVVPSPGPKLRAHTLMASIAPLVSGVLNAAMLALSARRGETDEIAAYTVMTAALIVVSMLIAGGTSLLYTAGNEQERSAVRSLRVLIAVPVLLVFAGGATGFYSAQGYLSTALAVAAIWMISNNLSELQFADLTRQLRFVAMSLAIILSRLAALVILLAGAPLTVALALGSVLQLAACEILVCRSPDARPPLWQNLSWRAGVSALGSNRQLLGYSAAEAASARSGSLVLSLVATPQVVGCYGAVIAVYQAFTSVLYGGLRVPMAVRVRRRHQLATDNASPRESEILIMILAVVAACAGVVLAPWIANDLLRLPIAAAALWLQLLALALPLLTLRWAVCLFLISDTNYRAAARLAVVTAGVLGIGLVAQLPGLSPGGATAAMLGAEATGVLVIGIAVAANRWFRSRRRVDTDRPTRGGGSASRRRTPRAQTEAEADVPAAETGSGIRRASATSEL</sequence>
<feature type="transmembrane region" description="Helical" evidence="2">
    <location>
        <begin position="345"/>
        <end position="369"/>
    </location>
</feature>
<feature type="transmembrane region" description="Helical" evidence="2">
    <location>
        <begin position="406"/>
        <end position="425"/>
    </location>
</feature>
<evidence type="ECO:0000313" key="4">
    <source>
        <dbReference type="Proteomes" id="UP000647017"/>
    </source>
</evidence>
<feature type="transmembrane region" description="Helical" evidence="2">
    <location>
        <begin position="110"/>
        <end position="129"/>
    </location>
</feature>
<protein>
    <recommendedName>
        <fullName evidence="5">Membrane protein involved in the export of O-antigen and teichoic acid</fullName>
    </recommendedName>
</protein>
<keyword evidence="2" id="KW-1133">Transmembrane helix</keyword>
<comment type="caution">
    <text evidence="3">The sequence shown here is derived from an EMBL/GenBank/DDBJ whole genome shotgun (WGS) entry which is preliminary data.</text>
</comment>
<feature type="transmembrane region" description="Helical" evidence="2">
    <location>
        <begin position="312"/>
        <end position="333"/>
    </location>
</feature>
<organism evidence="3 4">
    <name type="scientific">Micromonospora andamanensis</name>
    <dbReference type="NCBI Taxonomy" id="1287068"/>
    <lineage>
        <taxon>Bacteria</taxon>
        <taxon>Bacillati</taxon>
        <taxon>Actinomycetota</taxon>
        <taxon>Actinomycetes</taxon>
        <taxon>Micromonosporales</taxon>
        <taxon>Micromonosporaceae</taxon>
        <taxon>Micromonospora</taxon>
    </lineage>
</organism>